<dbReference type="Proteomes" id="UP000253303">
    <property type="component" value="Unassembled WGS sequence"/>
</dbReference>
<protein>
    <submittedName>
        <fullName evidence="1">Uncharacterized protein</fullName>
    </submittedName>
</protein>
<accession>A0A366LZA5</accession>
<gene>
    <name evidence="1" type="ORF">DP939_15105</name>
</gene>
<proteinExistence type="predicted"/>
<dbReference type="RefSeq" id="WP_113981321.1">
    <property type="nucleotide sequence ID" value="NZ_QMEY01000005.1"/>
</dbReference>
<dbReference type="InterPro" id="IPR011044">
    <property type="entry name" value="Quino_amine_DH_bsu"/>
</dbReference>
<keyword evidence="2" id="KW-1185">Reference proteome</keyword>
<evidence type="ECO:0000313" key="1">
    <source>
        <dbReference type="EMBL" id="RBQ19261.1"/>
    </source>
</evidence>
<dbReference type="AlphaFoldDB" id="A0A366LZA5"/>
<dbReference type="OrthoDB" id="3450751at2"/>
<dbReference type="EMBL" id="QMEY01000005">
    <property type="protein sequence ID" value="RBQ19261.1"/>
    <property type="molecule type" value="Genomic_DNA"/>
</dbReference>
<name>A0A366LZA5_9ACTN</name>
<organism evidence="1 2">
    <name type="scientific">Spongiactinospora rosea</name>
    <dbReference type="NCBI Taxonomy" id="2248750"/>
    <lineage>
        <taxon>Bacteria</taxon>
        <taxon>Bacillati</taxon>
        <taxon>Actinomycetota</taxon>
        <taxon>Actinomycetes</taxon>
        <taxon>Streptosporangiales</taxon>
        <taxon>Streptosporangiaceae</taxon>
        <taxon>Spongiactinospora</taxon>
    </lineage>
</organism>
<comment type="caution">
    <text evidence="1">The sequence shown here is derived from an EMBL/GenBank/DDBJ whole genome shotgun (WGS) entry which is preliminary data.</text>
</comment>
<dbReference type="SUPFAM" id="SSF50969">
    <property type="entry name" value="YVTN repeat-like/Quinoprotein amine dehydrogenase"/>
    <property type="match status" value="1"/>
</dbReference>
<sequence length="693" mass="74819">MHIWLRLGARLPWGDGARRRLAALAERGDDAALTAMIGLARRGHAREWLADRWVATRDERLRAAVLETGAVASHGRARQVTLALHGRLSRQAGYQAALNVAACAEDADETVRGNAYAICATATGPLLDLLWRAAATGRPALVETLLANPAELSGDALMWAWWAWLDRPAPRLWDRLAGQGEPAPAGPWPTDAHGRERARVHAQSMVALGLAADDRLCSAAVSPDVPEQVRLRAEQICMERGLVPDQPVERALFHLLTGATERYRALDPDGSLLAAGRARLRGGLRDRLSRLVTRAGDESPAHIVTDGEPKPCDRREAGRQVHGLLDSQAWAELWRLFPTLPFEDGLAAVRRIRGWRPSDAREAGLFDLLTRPLPAPAPVVIGVGEAAVQVAFTAGGARMYIADAAKDVRAGVSAEVYSLWRRERVRSAVWHGARQPGRIIAMAASGAGFAALTSRGRLLFGHKMLREVALGPLTGDRGFVALAAHRRTGRLAVLGRRLTVLDRDAGRVVAAGEQDLRGEAAKVAFLHAQRMVVARRDGIAALNTGDPRTHDVWAPFITPDGPSLTGLAAYDGGTRLAMIIDGGVVFAALDFVTGNCTEIDEPRFRSPDERVTDLWSSPGGEYLAVRAGAALEVHGPFIDGGEALLKRPLTELSRAHLAEAARLRARFGDDSLTGRRYGLLHACLAHKYDVTDA</sequence>
<evidence type="ECO:0000313" key="2">
    <source>
        <dbReference type="Proteomes" id="UP000253303"/>
    </source>
</evidence>
<reference evidence="1 2" key="1">
    <citation type="submission" date="2018-06" db="EMBL/GenBank/DDBJ databases">
        <title>Sphaerisporangium craniellae sp. nov., isolated from a marine sponge in the South China Sea.</title>
        <authorList>
            <person name="Li L."/>
        </authorList>
    </citation>
    <scope>NUCLEOTIDE SEQUENCE [LARGE SCALE GENOMIC DNA]</scope>
    <source>
        <strain evidence="1 2">LHW63015</strain>
    </source>
</reference>